<dbReference type="Proteomes" id="UP000257030">
    <property type="component" value="Unassembled WGS sequence"/>
</dbReference>
<dbReference type="OrthoDB" id="940811at2"/>
<accession>A0A3D9DNL4</accession>
<dbReference type="EMBL" id="QNUH01000003">
    <property type="protein sequence ID" value="REC79630.1"/>
    <property type="molecule type" value="Genomic_DNA"/>
</dbReference>
<gene>
    <name evidence="1" type="ORF">DRF60_04250</name>
</gene>
<organism evidence="1 2">
    <name type="scientific">Chryseobacterium elymi</name>
    <dbReference type="NCBI Taxonomy" id="395936"/>
    <lineage>
        <taxon>Bacteria</taxon>
        <taxon>Pseudomonadati</taxon>
        <taxon>Bacteroidota</taxon>
        <taxon>Flavobacteriia</taxon>
        <taxon>Flavobacteriales</taxon>
        <taxon>Weeksellaceae</taxon>
        <taxon>Chryseobacterium group</taxon>
        <taxon>Chryseobacterium</taxon>
    </lineage>
</organism>
<sequence length="343" mass="36974">MRKVIFFVGILSSQIFFSQIGFNTPSPNATLDIISKTTDGSKPEGLNAPRLTGDQIRAADAQYNTDQTGMLIYATAAATVMSAKTININSEGYYYFDGSIWQKIINRNVSIYNSDETLQNNRTVDMEDKILNFVSNAVTGPSHFQVDGNTFSVDAVNNRIGSGTSTPTTKLQISNGAIPGAIRIVDGTQAEGKIFVSDFNGVGTWRENTGPGATVVIDSNVGPATSLLPAGTMRYVGTNATVTIPGYYVITTRLITDKSPLNCGEFIAFNLSQSPTTALKNAFPNQDIHLSAGYIGFDFVYTSNIAYLEPGTYYLRARISGGCTSNVTRSNFGQNSFTLTLLK</sequence>
<proteinExistence type="predicted"/>
<comment type="caution">
    <text evidence="1">The sequence shown here is derived from an EMBL/GenBank/DDBJ whole genome shotgun (WGS) entry which is preliminary data.</text>
</comment>
<name>A0A3D9DNL4_9FLAO</name>
<dbReference type="RefSeq" id="WP_116010883.1">
    <property type="nucleotide sequence ID" value="NZ_QNUH01000003.1"/>
</dbReference>
<dbReference type="AlphaFoldDB" id="A0A3D9DNL4"/>
<evidence type="ECO:0000313" key="2">
    <source>
        <dbReference type="Proteomes" id="UP000257030"/>
    </source>
</evidence>
<keyword evidence="2" id="KW-1185">Reference proteome</keyword>
<protein>
    <submittedName>
        <fullName evidence="1">Uncharacterized protein</fullName>
    </submittedName>
</protein>
<evidence type="ECO:0000313" key="1">
    <source>
        <dbReference type="EMBL" id="REC79630.1"/>
    </source>
</evidence>
<reference evidence="1 2" key="1">
    <citation type="journal article" date="2010" name="Syst. Appl. Microbiol.">
        <title>Four new species of Chryseobacterium from the rhizosphere of coastal sand dune plants, Chryseobacterium elymi sp. nov., Chryseobacterium hagamense sp. nov., Chryseobacterium lathyri sp. nov. and Chryseobacterium rhizosphaerae sp. nov.</title>
        <authorList>
            <person name="Cho S.H."/>
            <person name="Lee K.S."/>
            <person name="Shin D.S."/>
            <person name="Han J.H."/>
            <person name="Park K.S."/>
            <person name="Lee C.H."/>
            <person name="Park K.H."/>
            <person name="Kim S.B."/>
        </authorList>
    </citation>
    <scope>NUCLEOTIDE SEQUENCE [LARGE SCALE GENOMIC DNA]</scope>
    <source>
        <strain evidence="1 2">KCTC 22547</strain>
    </source>
</reference>